<name>A0ACA9Q2G0_9GLOM</name>
<dbReference type="Proteomes" id="UP000789920">
    <property type="component" value="Unassembled WGS sequence"/>
</dbReference>
<keyword evidence="2" id="KW-1185">Reference proteome</keyword>
<gene>
    <name evidence="1" type="ORF">RPERSI_LOCUS12456</name>
</gene>
<proteinExistence type="predicted"/>
<feature type="non-terminal residue" evidence="1">
    <location>
        <position position="1"/>
    </location>
</feature>
<comment type="caution">
    <text evidence="1">The sequence shown here is derived from an EMBL/GenBank/DDBJ whole genome shotgun (WGS) entry which is preliminary data.</text>
</comment>
<evidence type="ECO:0000313" key="1">
    <source>
        <dbReference type="EMBL" id="CAG8733994.1"/>
    </source>
</evidence>
<dbReference type="EMBL" id="CAJVQC010026720">
    <property type="protein sequence ID" value="CAG8733994.1"/>
    <property type="molecule type" value="Genomic_DNA"/>
</dbReference>
<feature type="non-terminal residue" evidence="1">
    <location>
        <position position="109"/>
    </location>
</feature>
<reference evidence="1" key="1">
    <citation type="submission" date="2021-06" db="EMBL/GenBank/DDBJ databases">
        <authorList>
            <person name="Kallberg Y."/>
            <person name="Tangrot J."/>
            <person name="Rosling A."/>
        </authorList>
    </citation>
    <scope>NUCLEOTIDE SEQUENCE</scope>
    <source>
        <strain evidence="1">MA461A</strain>
    </source>
</reference>
<evidence type="ECO:0000313" key="2">
    <source>
        <dbReference type="Proteomes" id="UP000789920"/>
    </source>
</evidence>
<organism evidence="1 2">
    <name type="scientific">Racocetra persica</name>
    <dbReference type="NCBI Taxonomy" id="160502"/>
    <lineage>
        <taxon>Eukaryota</taxon>
        <taxon>Fungi</taxon>
        <taxon>Fungi incertae sedis</taxon>
        <taxon>Mucoromycota</taxon>
        <taxon>Glomeromycotina</taxon>
        <taxon>Glomeromycetes</taxon>
        <taxon>Diversisporales</taxon>
        <taxon>Gigasporaceae</taxon>
        <taxon>Racocetra</taxon>
    </lineage>
</organism>
<accession>A0ACA9Q2G0</accession>
<sequence length="109" mass="12516">DGRKSESSSESSPPNVVNLETVETSSSSISTTMDIFLTKDVSKLMKDLRIYLLDNFFENLNFTYNLIGENMFVIYLLNVQLIFRWCHTIGELIETFPQRRTYGAQSAPH</sequence>
<protein>
    <submittedName>
        <fullName evidence="1">30341_t:CDS:1</fullName>
    </submittedName>
</protein>